<dbReference type="Proteomes" id="UP000199079">
    <property type="component" value="Unassembled WGS sequence"/>
</dbReference>
<name>A0A1H3FVF8_9EURY</name>
<keyword evidence="1" id="KW-1133">Transmembrane helix</keyword>
<dbReference type="AlphaFoldDB" id="A0A1H3FVF8"/>
<accession>A0A1H3FVF8</accession>
<reference evidence="3" key="1">
    <citation type="submission" date="2016-10" db="EMBL/GenBank/DDBJ databases">
        <authorList>
            <person name="Varghese N."/>
            <person name="Submissions S."/>
        </authorList>
    </citation>
    <scope>NUCLEOTIDE SEQUENCE [LARGE SCALE GENOMIC DNA]</scope>
    <source>
        <strain evidence="3">DC30,IBRC 10041,KCTC 4046</strain>
    </source>
</reference>
<protein>
    <submittedName>
        <fullName evidence="2">Uncharacterized protein</fullName>
    </submittedName>
</protein>
<keyword evidence="1" id="KW-0472">Membrane</keyword>
<feature type="transmembrane region" description="Helical" evidence="1">
    <location>
        <begin position="98"/>
        <end position="119"/>
    </location>
</feature>
<evidence type="ECO:0000313" key="3">
    <source>
        <dbReference type="Proteomes" id="UP000199079"/>
    </source>
</evidence>
<sequence>MVPLQLQSGVSPIAVLGTLVLFSLGLAVTAHVAARNVVADPDPKRALLVGPWPAIVSIVGGTLTLPATITLPVAIALDAAAIRWAYGGPPRRTATITVIHFTVTVLVTVVVVAASIIWASRPT</sequence>
<proteinExistence type="predicted"/>
<gene>
    <name evidence="2" type="ORF">SAMN05216564_102199</name>
</gene>
<evidence type="ECO:0000313" key="2">
    <source>
        <dbReference type="EMBL" id="SDX94134.1"/>
    </source>
</evidence>
<organism evidence="2 3">
    <name type="scientific">Halopenitus persicus</name>
    <dbReference type="NCBI Taxonomy" id="1048396"/>
    <lineage>
        <taxon>Archaea</taxon>
        <taxon>Methanobacteriati</taxon>
        <taxon>Methanobacteriota</taxon>
        <taxon>Stenosarchaea group</taxon>
        <taxon>Halobacteria</taxon>
        <taxon>Halobacteriales</taxon>
        <taxon>Haloferacaceae</taxon>
        <taxon>Halopenitus</taxon>
    </lineage>
</organism>
<evidence type="ECO:0000256" key="1">
    <source>
        <dbReference type="SAM" id="Phobius"/>
    </source>
</evidence>
<dbReference type="GeneID" id="43838753"/>
<dbReference type="EMBL" id="FNPC01000002">
    <property type="protein sequence ID" value="SDX94134.1"/>
    <property type="molecule type" value="Genomic_DNA"/>
</dbReference>
<dbReference type="Pfam" id="PF24285">
    <property type="entry name" value="DUF7473"/>
    <property type="match status" value="1"/>
</dbReference>
<dbReference type="RefSeq" id="WP_021075068.1">
    <property type="nucleotide sequence ID" value="NZ_FNPC01000002.1"/>
</dbReference>
<keyword evidence="1" id="KW-0812">Transmembrane</keyword>
<keyword evidence="3" id="KW-1185">Reference proteome</keyword>
<feature type="transmembrane region" description="Helical" evidence="1">
    <location>
        <begin position="12"/>
        <end position="34"/>
    </location>
</feature>
<dbReference type="OrthoDB" id="326734at2157"/>
<dbReference type="InterPro" id="IPR055896">
    <property type="entry name" value="DUF7473"/>
</dbReference>